<evidence type="ECO:0000313" key="2">
    <source>
        <dbReference type="EMBL" id="NYI96516.1"/>
    </source>
</evidence>
<dbReference type="Proteomes" id="UP000575985">
    <property type="component" value="Unassembled WGS sequence"/>
</dbReference>
<evidence type="ECO:0000256" key="1">
    <source>
        <dbReference type="SAM" id="MobiDB-lite"/>
    </source>
</evidence>
<feature type="region of interest" description="Disordered" evidence="1">
    <location>
        <begin position="1"/>
        <end position="66"/>
    </location>
</feature>
<dbReference type="EMBL" id="JACCFO010000001">
    <property type="protein sequence ID" value="NYI96516.1"/>
    <property type="molecule type" value="Genomic_DNA"/>
</dbReference>
<protein>
    <submittedName>
        <fullName evidence="2">Uncharacterized protein</fullName>
    </submittedName>
</protein>
<feature type="compositionally biased region" description="Polar residues" evidence="1">
    <location>
        <begin position="55"/>
        <end position="66"/>
    </location>
</feature>
<reference evidence="2 3" key="1">
    <citation type="submission" date="2020-07" db="EMBL/GenBank/DDBJ databases">
        <title>Sequencing the genomes of 1000 actinobacteria strains.</title>
        <authorList>
            <person name="Klenk H.-P."/>
        </authorList>
    </citation>
    <scope>NUCLEOTIDE SEQUENCE [LARGE SCALE GENOMIC DNA]</scope>
    <source>
        <strain evidence="2 3">DSM 45927</strain>
    </source>
</reference>
<organism evidence="2 3">
    <name type="scientific">Streptomonospora nanhaiensis</name>
    <dbReference type="NCBI Taxonomy" id="1323731"/>
    <lineage>
        <taxon>Bacteria</taxon>
        <taxon>Bacillati</taxon>
        <taxon>Actinomycetota</taxon>
        <taxon>Actinomycetes</taxon>
        <taxon>Streptosporangiales</taxon>
        <taxon>Nocardiopsidaceae</taxon>
        <taxon>Streptomonospora</taxon>
    </lineage>
</organism>
<comment type="caution">
    <text evidence="2">The sequence shown here is derived from an EMBL/GenBank/DDBJ whole genome shotgun (WGS) entry which is preliminary data.</text>
</comment>
<sequence length="66" mass="7233">MSPSSDWRHQAFMAGHLSPRALAAAKTNRERNSAAAKRNRQNNDAAATSRHITENTEANIRGSSSR</sequence>
<name>A0A853BPD9_9ACTN</name>
<proteinExistence type="predicted"/>
<gene>
    <name evidence="2" type="ORF">HNR12_002793</name>
</gene>
<keyword evidence="3" id="KW-1185">Reference proteome</keyword>
<accession>A0A853BPD9</accession>
<dbReference type="AlphaFoldDB" id="A0A853BPD9"/>
<evidence type="ECO:0000313" key="3">
    <source>
        <dbReference type="Proteomes" id="UP000575985"/>
    </source>
</evidence>
<dbReference type="RefSeq" id="WP_179767867.1">
    <property type="nucleotide sequence ID" value="NZ_JACCFO010000001.1"/>
</dbReference>